<evidence type="ECO:0000313" key="1">
    <source>
        <dbReference type="EMBL" id="MFB6491013.1"/>
    </source>
</evidence>
<proteinExistence type="predicted"/>
<evidence type="ECO:0000313" key="2">
    <source>
        <dbReference type="Proteomes" id="UP000033636"/>
    </source>
</evidence>
<reference evidence="1" key="1">
    <citation type="submission" date="2024-07" db="EMBL/GenBank/DDBJ databases">
        <title>Metagenome and Metagenome-Assembled Genomes of Archaea from a hot spring from the geothermal field of Los Azufres, Mexico.</title>
        <authorList>
            <person name="Marin-Paredes R."/>
            <person name="Martinez-Romero E."/>
            <person name="Servin-Garciduenas L.E."/>
        </authorList>
    </citation>
    <scope>NUCLEOTIDE SEQUENCE</scope>
</reference>
<sequence length="890" mass="98360">MTKKTLLLAIALAALLATYLVSAQTTMPQTVTVLEVPTDQAALYMSSGKIDLYLNPWALPVNVLTQLQQNPNVTMVSPGMISGYDLLFNPYPSNTTFNPFAYWQFRFLMNYLVDRDGIVTQVFKGFATPMVTWPGPFALYSYTLIVPYIASFNIHYDPTYVNASIWALFQQINQTDPVWHGRIFWINGKWYYLPPNSTTPQPVTIIFFIRNDDPYRYQMGLMFQEALQSLGFTVKPIYGTLTDALSTVYGSNPASMEWQIYTEAWSITPMPWDTGAGASFCASWTGDMPGWGETGFWQYTNYTIDTITQWVSSGNFTSLAQFEQYSNITLSDCFQQAVRVWQVARAASYPVVNDLEDYMPSVLGLETPYGVKFAYVPGKNTLTVGMFHVKQFPWNPFAWEISMDSYTADDVLGWLFDPFMAYDPFSGEPIPYRGSWSVQLSPNGSAIFPVPPNAVIWNATLGKWVPVGPGQMAKAVIHYYYNGTWLGTSWQDGQPITMADVMMYWYYMFDLAQGAPDLGANAQYVSDLQGAYQPGVSTIVGLQFFPNGTVVVYSNYWFPDPNIVGSYYAPYYTWSVPWEVYAALLQAMKDGKLALTEPESQSMKISEADLTAPDSVATLTSYLKNWTQTGYIWDNGSWACVPGVGCFLNSSEAISDYNAAINFANTYGNLFISNGPYILKSIVTTTPQSATFVLWSGYPFNYTYWYNRIYHGAAYVPPNPLAQIVSISPTSLIINQPAAITLRVQGVGLPRAYVYIANPAGQLVYSGFVNSTAPGVLTISVPASAVSMPGIYTLNALVYTDLVTVPTQYTATLAVLPATTVTTTTTATTATTVTTSTATTVVSSVTVTTSSVATISSVTTVAALPSWVWALVAIIVILIIVVAVLAIRRR</sequence>
<gene>
    <name evidence="1" type="ORF">TU35_007195</name>
</gene>
<protein>
    <submittedName>
        <fullName evidence="1">ABC transporter substrate-binding protein</fullName>
    </submittedName>
</protein>
<organism evidence="1 2">
    <name type="scientific">Thermoproteus sp. AZ2</name>
    <dbReference type="NCBI Taxonomy" id="1609232"/>
    <lineage>
        <taxon>Archaea</taxon>
        <taxon>Thermoproteota</taxon>
        <taxon>Thermoprotei</taxon>
        <taxon>Thermoproteales</taxon>
        <taxon>Thermoproteaceae</taxon>
        <taxon>Thermoproteus</taxon>
    </lineage>
</organism>
<comment type="caution">
    <text evidence="1">The sequence shown here is derived from an EMBL/GenBank/DDBJ whole genome shotgun (WGS) entry which is preliminary data.</text>
</comment>
<name>A0ACC6V245_9CREN</name>
<dbReference type="EMBL" id="JZWT02000018">
    <property type="protein sequence ID" value="MFB6491013.1"/>
    <property type="molecule type" value="Genomic_DNA"/>
</dbReference>
<accession>A0ACC6V245</accession>
<dbReference type="Proteomes" id="UP000033636">
    <property type="component" value="Unassembled WGS sequence"/>
</dbReference>